<dbReference type="Pfam" id="PF00520">
    <property type="entry name" value="Ion_trans"/>
    <property type="match status" value="1"/>
</dbReference>
<keyword evidence="4 5" id="KW-0472">Membrane</keyword>
<evidence type="ECO:0000313" key="7">
    <source>
        <dbReference type="EnsemblMetazoa" id="MESCA008537-PA"/>
    </source>
</evidence>
<dbReference type="AlphaFoldDB" id="T1GXI5"/>
<dbReference type="InterPro" id="IPR005821">
    <property type="entry name" value="Ion_trans_dom"/>
</dbReference>
<evidence type="ECO:0000256" key="3">
    <source>
        <dbReference type="ARBA" id="ARBA00022989"/>
    </source>
</evidence>
<reference evidence="8" key="1">
    <citation type="submission" date="2013-02" db="EMBL/GenBank/DDBJ databases">
        <authorList>
            <person name="Hughes D."/>
        </authorList>
    </citation>
    <scope>NUCLEOTIDE SEQUENCE</scope>
    <source>
        <strain>Durham</strain>
        <strain evidence="8">NC isolate 2 -- Noor lab</strain>
    </source>
</reference>
<keyword evidence="2 5" id="KW-0812">Transmembrane</keyword>
<evidence type="ECO:0000256" key="2">
    <source>
        <dbReference type="ARBA" id="ARBA00022692"/>
    </source>
</evidence>
<comment type="subcellular location">
    <subcellularLocation>
        <location evidence="1">Membrane</location>
        <topology evidence="1">Multi-pass membrane protein</topology>
    </subcellularLocation>
</comment>
<dbReference type="EnsemblMetazoa" id="MESCA008537-RA">
    <property type="protein sequence ID" value="MESCA008537-PA"/>
    <property type="gene ID" value="MESCA008537"/>
</dbReference>
<feature type="transmembrane region" description="Helical" evidence="5">
    <location>
        <begin position="118"/>
        <end position="139"/>
    </location>
</feature>
<dbReference type="HOGENOM" id="CLU_1770178_0_0_1"/>
<dbReference type="InterPro" id="IPR050866">
    <property type="entry name" value="CNG_cation_channel"/>
</dbReference>
<accession>T1GXI5</accession>
<dbReference type="STRING" id="36166.T1GXI5"/>
<dbReference type="Gene3D" id="1.10.287.70">
    <property type="match status" value="1"/>
</dbReference>
<evidence type="ECO:0000256" key="4">
    <source>
        <dbReference type="ARBA" id="ARBA00023136"/>
    </source>
</evidence>
<dbReference type="GO" id="GO:0016020">
    <property type="term" value="C:membrane"/>
    <property type="evidence" value="ECO:0007669"/>
    <property type="project" value="UniProtKB-SubCell"/>
</dbReference>
<organism evidence="7 8">
    <name type="scientific">Megaselia scalaris</name>
    <name type="common">Humpbacked fly</name>
    <name type="synonym">Phora scalaris</name>
    <dbReference type="NCBI Taxonomy" id="36166"/>
    <lineage>
        <taxon>Eukaryota</taxon>
        <taxon>Metazoa</taxon>
        <taxon>Ecdysozoa</taxon>
        <taxon>Arthropoda</taxon>
        <taxon>Hexapoda</taxon>
        <taxon>Insecta</taxon>
        <taxon>Pterygota</taxon>
        <taxon>Neoptera</taxon>
        <taxon>Endopterygota</taxon>
        <taxon>Diptera</taxon>
        <taxon>Brachycera</taxon>
        <taxon>Muscomorpha</taxon>
        <taxon>Platypezoidea</taxon>
        <taxon>Phoridae</taxon>
        <taxon>Megaseliini</taxon>
        <taxon>Megaselia</taxon>
    </lineage>
</organism>
<proteinExistence type="predicted"/>
<dbReference type="GO" id="GO:0044877">
    <property type="term" value="F:protein-containing complex binding"/>
    <property type="evidence" value="ECO:0007669"/>
    <property type="project" value="TreeGrafter"/>
</dbReference>
<reference evidence="7" key="2">
    <citation type="submission" date="2015-06" db="UniProtKB">
        <authorList>
            <consortium name="EnsemblMetazoa"/>
        </authorList>
    </citation>
    <scope>IDENTIFICATION</scope>
</reference>
<evidence type="ECO:0000259" key="6">
    <source>
        <dbReference type="Pfam" id="PF00520"/>
    </source>
</evidence>
<feature type="domain" description="Ion transport" evidence="6">
    <location>
        <begin position="44"/>
        <end position="140"/>
    </location>
</feature>
<protein>
    <recommendedName>
        <fullName evidence="6">Ion transport domain-containing protein</fullName>
    </recommendedName>
</protein>
<dbReference type="GO" id="GO:0005221">
    <property type="term" value="F:intracellularly cyclic nucleotide-activated monoatomic cation channel activity"/>
    <property type="evidence" value="ECO:0007669"/>
    <property type="project" value="InterPro"/>
</dbReference>
<keyword evidence="3 5" id="KW-1133">Transmembrane helix</keyword>
<evidence type="ECO:0000313" key="8">
    <source>
        <dbReference type="Proteomes" id="UP000015102"/>
    </source>
</evidence>
<dbReference type="PANTHER" id="PTHR45638:SF7">
    <property type="entry name" value="CYCLIC NUCLEOTIDE-GATED ION CHANNEL-LIKE, ISOFORM E"/>
    <property type="match status" value="1"/>
</dbReference>
<dbReference type="Proteomes" id="UP000015102">
    <property type="component" value="Unassembled WGS sequence"/>
</dbReference>
<dbReference type="SUPFAM" id="SSF81324">
    <property type="entry name" value="Voltage-gated potassium channels"/>
    <property type="match status" value="1"/>
</dbReference>
<dbReference type="EMBL" id="CAQQ02383215">
    <property type="status" value="NOT_ANNOTATED_CDS"/>
    <property type="molecule type" value="Genomic_DNA"/>
</dbReference>
<evidence type="ECO:0000256" key="1">
    <source>
        <dbReference type="ARBA" id="ARBA00004141"/>
    </source>
</evidence>
<keyword evidence="8" id="KW-1185">Reference proteome</keyword>
<evidence type="ECO:0000256" key="5">
    <source>
        <dbReference type="SAM" id="Phobius"/>
    </source>
</evidence>
<sequence>MQYIHFWKDGNDWKIYKEAISGPKNGKVGMSNLHSIIEILPFNFKVMKVYDDKKLAFHYMRSRAFFLDIAALLPLDLLQLRLGSQPLLRFPRFLKVYRSVRFYYIVESRTVWPNLWRVVNLIHILLILAHWFGCFYYLLSEAEGFSL</sequence>
<dbReference type="PANTHER" id="PTHR45638">
    <property type="entry name" value="CYCLIC NUCLEOTIDE-GATED CATION CHANNEL SUBUNIT A"/>
    <property type="match status" value="1"/>
</dbReference>
<name>T1GXI5_MEGSC</name>